<reference evidence="1 2" key="1">
    <citation type="submission" date="2018-06" db="EMBL/GenBank/DDBJ databases">
        <authorList>
            <consortium name="Pathogen Informatics"/>
            <person name="Doyle S."/>
        </authorList>
    </citation>
    <scope>NUCLEOTIDE SEQUENCE [LARGE SCALE GENOMIC DNA]</scope>
    <source>
        <strain evidence="1 2">NCTC10343</strain>
    </source>
</reference>
<proteinExistence type="predicted"/>
<dbReference type="Proteomes" id="UP000254400">
    <property type="component" value="Unassembled WGS sequence"/>
</dbReference>
<dbReference type="EMBL" id="UGSC01000001">
    <property type="protein sequence ID" value="SUA69002.1"/>
    <property type="molecule type" value="Genomic_DNA"/>
</dbReference>
<protein>
    <submittedName>
        <fullName evidence="1">Integron gene cassette protein</fullName>
    </submittedName>
</protein>
<name>A0A378XYE5_PAEPO</name>
<gene>
    <name evidence="1" type="ORF">NCTC10343_01992</name>
</gene>
<sequence>MPHIKAIQTPLGELHGRDAVYLDQVHMNYVKKELVLKGEINGSLAPEAVDDFVPYELIFTGVYYFNMIELDVALDMSEQKYAQGSSFDELTDTPILATIASARGKNLRHFLLKTYDDILEIACRDYKMTI</sequence>
<evidence type="ECO:0000313" key="1">
    <source>
        <dbReference type="EMBL" id="SUA69002.1"/>
    </source>
</evidence>
<accession>A0A378XYE5</accession>
<dbReference type="AlphaFoldDB" id="A0A378XYE5"/>
<evidence type="ECO:0000313" key="2">
    <source>
        <dbReference type="Proteomes" id="UP000254400"/>
    </source>
</evidence>
<dbReference type="GeneID" id="93350769"/>
<dbReference type="RefSeq" id="WP_016819160.1">
    <property type="nucleotide sequence ID" value="NZ_CP036496.1"/>
</dbReference>
<organism evidence="1 2">
    <name type="scientific">Paenibacillus polymyxa</name>
    <name type="common">Bacillus polymyxa</name>
    <dbReference type="NCBI Taxonomy" id="1406"/>
    <lineage>
        <taxon>Bacteria</taxon>
        <taxon>Bacillati</taxon>
        <taxon>Bacillota</taxon>
        <taxon>Bacilli</taxon>
        <taxon>Bacillales</taxon>
        <taxon>Paenibacillaceae</taxon>
        <taxon>Paenibacillus</taxon>
    </lineage>
</organism>